<dbReference type="EMBL" id="BPTT01000001">
    <property type="protein sequence ID" value="GJG32940.1"/>
    <property type="molecule type" value="Genomic_DNA"/>
</dbReference>
<proteinExistence type="predicted"/>
<organism evidence="2 3">
    <name type="scientific">Xylanibacter ruminicola</name>
    <name type="common">Prevotella ruminicola</name>
    <dbReference type="NCBI Taxonomy" id="839"/>
    <lineage>
        <taxon>Bacteria</taxon>
        <taxon>Pseudomonadati</taxon>
        <taxon>Bacteroidota</taxon>
        <taxon>Bacteroidia</taxon>
        <taxon>Bacteroidales</taxon>
        <taxon>Prevotellaceae</taxon>
        <taxon>Xylanibacter</taxon>
    </lineage>
</organism>
<dbReference type="AlphaFoldDB" id="A0AA37HZT3"/>
<dbReference type="RefSeq" id="WP_013064888.1">
    <property type="nucleotide sequence ID" value="NZ_BPTT01000001.1"/>
</dbReference>
<dbReference type="InterPro" id="IPR036388">
    <property type="entry name" value="WH-like_DNA-bd_sf"/>
</dbReference>
<comment type="caution">
    <text evidence="2">The sequence shown here is derived from an EMBL/GenBank/DDBJ whole genome shotgun (WGS) entry which is preliminary data.</text>
</comment>
<gene>
    <name evidence="2" type="ORF">PRMUPPPA20_10490</name>
</gene>
<name>A0AA37HZT3_XYLRU</name>
<evidence type="ECO:0000313" key="2">
    <source>
        <dbReference type="EMBL" id="GJG32940.1"/>
    </source>
</evidence>
<dbReference type="OMA" id="EWERIEF"/>
<dbReference type="InterPro" id="IPR038475">
    <property type="entry name" value="RecG_C_sf"/>
</dbReference>
<dbReference type="InterPro" id="IPR038461">
    <property type="entry name" value="Schlafen_AlbA_2_dom_sf"/>
</dbReference>
<feature type="domain" description="Schlafen AlbA-2" evidence="1">
    <location>
        <begin position="17"/>
        <end position="146"/>
    </location>
</feature>
<reference evidence="2" key="1">
    <citation type="submission" date="2021-08" db="EMBL/GenBank/DDBJ databases">
        <title>Prevotella lacticifex sp. nov., isolated from rumen of cow.</title>
        <authorList>
            <person name="Shinkai T."/>
            <person name="Ikeyama N."/>
            <person name="Kumagai M."/>
            <person name="Ohmori H."/>
            <person name="Sakamoto M."/>
            <person name="Ohkuma M."/>
            <person name="Mitsumori M."/>
        </authorList>
    </citation>
    <scope>NUCLEOTIDE SEQUENCE</scope>
    <source>
        <strain evidence="2">JCM 8259</strain>
    </source>
</reference>
<protein>
    <submittedName>
        <fullName evidence="2">ATPase AAA</fullName>
    </submittedName>
</protein>
<dbReference type="GeneID" id="31500085"/>
<dbReference type="Proteomes" id="UP000887097">
    <property type="component" value="Unassembled WGS sequence"/>
</dbReference>
<dbReference type="Gene3D" id="3.30.950.30">
    <property type="entry name" value="Schlafen, AAA domain"/>
    <property type="match status" value="1"/>
</dbReference>
<dbReference type="Pfam" id="PF13749">
    <property type="entry name" value="HATPase_c_4"/>
    <property type="match status" value="1"/>
</dbReference>
<evidence type="ECO:0000259" key="1">
    <source>
        <dbReference type="Pfam" id="PF04326"/>
    </source>
</evidence>
<sequence length="530" mass="60199">MALAINIEDLLNKQKIESNRIEFKKGWNPASIYHSVCAFANDFDDLGGGYILVGVDSDDDTGMAIRPVVGVPIEKIDGILQDMVSYNNKMSPYYMPRTSVEEVDGKQVLVIWCPAGINRPYSVPENVTAKNGSKEYFYIRSGTSSIIAKGEVLDELRELASRVPFDERGNPDIKVEDISTLLLREYLVKVGSKLANELYERPLSEILEQMDLYVGPSENRMLRNVAAMMFCENPSKFFKRTQVEVVFFPEGRLVNPNNLYEAPVITGSVTQIIERTLEYLNRMVVMQSIIKPKNDNHSIKFYTYPYQALEESITNSLYHRDYREWEPVVITVEPKGITIQNVGGPDRSIPVADINRGELLISKRYRNRRLGEYLKELELTEGRSTGIPTIQNVLKANGSPRAVVVTDEERTFFRITIPCHEAAGNVIADIATREKIKDSSQEMVKNIPDVLKDVLKDVQKDVLKELSERQIVILELICTSPEATLIEMSRKLKVSDKTIQREFTAIRKLGINIERQNGRKEGKWVIKIGK</sequence>
<dbReference type="PANTHER" id="PTHR30595:SF6">
    <property type="entry name" value="SCHLAFEN ALBA-2 DOMAIN-CONTAINING PROTEIN"/>
    <property type="match status" value="1"/>
</dbReference>
<dbReference type="Gene3D" id="3.30.565.60">
    <property type="match status" value="1"/>
</dbReference>
<dbReference type="Gene3D" id="1.10.10.10">
    <property type="entry name" value="Winged helix-like DNA-binding domain superfamily/Winged helix DNA-binding domain"/>
    <property type="match status" value="1"/>
</dbReference>
<accession>A0AA37HZT3</accession>
<dbReference type="PANTHER" id="PTHR30595">
    <property type="entry name" value="GLPR-RELATED TRANSCRIPTIONAL REPRESSOR"/>
    <property type="match status" value="1"/>
</dbReference>
<dbReference type="Pfam" id="PF04326">
    <property type="entry name" value="SLFN_AlbA_2"/>
    <property type="match status" value="1"/>
</dbReference>
<dbReference type="InterPro" id="IPR007421">
    <property type="entry name" value="Schlafen_AlbA_2_dom"/>
</dbReference>
<evidence type="ECO:0000313" key="3">
    <source>
        <dbReference type="Proteomes" id="UP000887097"/>
    </source>
</evidence>